<keyword evidence="1" id="KW-0371">Homeobox</keyword>
<proteinExistence type="predicted"/>
<reference evidence="1 2" key="1">
    <citation type="journal article" date="2023" name="Science">
        <title>Complex scaffold remodeling in plant triterpene biosynthesis.</title>
        <authorList>
            <person name="De La Pena R."/>
            <person name="Hodgson H."/>
            <person name="Liu J.C."/>
            <person name="Stephenson M.J."/>
            <person name="Martin A.C."/>
            <person name="Owen C."/>
            <person name="Harkess A."/>
            <person name="Leebens-Mack J."/>
            <person name="Jimenez L.E."/>
            <person name="Osbourn A."/>
            <person name="Sattely E.S."/>
        </authorList>
    </citation>
    <scope>NUCLEOTIDE SEQUENCE [LARGE SCALE GENOMIC DNA]</scope>
    <source>
        <strain evidence="2">cv. JPN11</strain>
        <tissue evidence="1">Leaf</tissue>
    </source>
</reference>
<sequence>MDLTNLNTTKKPDTETESPPKILPSNSLSFTNGSFFHQPPPLQMVVSYKECLKNHAASLGGHALDGCGEFMPSPTATSDDPTSLKCAACGCHRNFHRRDPYEPTASNTHFLAPPPAAAATFQRSSSPSTDPSTAPSLETNSPQQQPVTSPAPCSYFSSAPHMLLALSTGYTGPSDDHHYPHPHRTGFNQVVGTKSENPCARKRSRTRFTQEQKEKMQSFAEKLGWKMNRAEEKLTQEFCSEVGVSRRVFKVWMHNNKNAFGKKESGNTTAPDIDNHNDSTVNGSSRVGFDINGFTNNGKNQNEESVLLSPKSEE</sequence>
<keyword evidence="1" id="KW-0479">Metal-binding</keyword>
<evidence type="ECO:0000313" key="1">
    <source>
        <dbReference type="EMBL" id="KAJ4711333.1"/>
    </source>
</evidence>
<dbReference type="Proteomes" id="UP001164539">
    <property type="component" value="Chromosome 9"/>
</dbReference>
<evidence type="ECO:0000313" key="2">
    <source>
        <dbReference type="Proteomes" id="UP001164539"/>
    </source>
</evidence>
<name>A0ACC1XJ45_MELAZ</name>
<gene>
    <name evidence="1" type="ORF">OWV82_017370</name>
</gene>
<keyword evidence="1" id="KW-0238">DNA-binding</keyword>
<comment type="caution">
    <text evidence="1">The sequence shown here is derived from an EMBL/GenBank/DDBJ whole genome shotgun (WGS) entry which is preliminary data.</text>
</comment>
<dbReference type="EMBL" id="CM051402">
    <property type="protein sequence ID" value="KAJ4711333.1"/>
    <property type="molecule type" value="Genomic_DNA"/>
</dbReference>
<accession>A0ACC1XJ45</accession>
<keyword evidence="2" id="KW-1185">Reference proteome</keyword>
<organism evidence="1 2">
    <name type="scientific">Melia azedarach</name>
    <name type="common">Chinaberry tree</name>
    <dbReference type="NCBI Taxonomy" id="155640"/>
    <lineage>
        <taxon>Eukaryota</taxon>
        <taxon>Viridiplantae</taxon>
        <taxon>Streptophyta</taxon>
        <taxon>Embryophyta</taxon>
        <taxon>Tracheophyta</taxon>
        <taxon>Spermatophyta</taxon>
        <taxon>Magnoliopsida</taxon>
        <taxon>eudicotyledons</taxon>
        <taxon>Gunneridae</taxon>
        <taxon>Pentapetalae</taxon>
        <taxon>rosids</taxon>
        <taxon>malvids</taxon>
        <taxon>Sapindales</taxon>
        <taxon>Meliaceae</taxon>
        <taxon>Melia</taxon>
    </lineage>
</organism>
<keyword evidence="1" id="KW-0862">Zinc</keyword>
<protein>
    <submittedName>
        <fullName evidence="1">Zinc-finger homeodomain protein</fullName>
    </submittedName>
</protein>
<keyword evidence="1" id="KW-0863">Zinc-finger</keyword>